<reference evidence="10 11" key="1">
    <citation type="submission" date="2022-01" db="EMBL/GenBank/DDBJ databases">
        <title>A chromosomal length assembly of Cordylochernes scorpioides.</title>
        <authorList>
            <person name="Zeh D."/>
            <person name="Zeh J."/>
        </authorList>
    </citation>
    <scope>NUCLEOTIDE SEQUENCE [LARGE SCALE GENOMIC DNA]</scope>
    <source>
        <strain evidence="10">IN4F17</strain>
        <tissue evidence="10">Whole Body</tissue>
    </source>
</reference>
<dbReference type="PRINTS" id="PR00463">
    <property type="entry name" value="EP450I"/>
</dbReference>
<keyword evidence="8" id="KW-0472">Membrane</keyword>
<keyword evidence="5" id="KW-0256">Endoplasmic reticulum</keyword>
<keyword evidence="11" id="KW-1185">Reference proteome</keyword>
<dbReference type="InterPro" id="IPR050196">
    <property type="entry name" value="Cytochrome_P450_Monoox"/>
</dbReference>
<dbReference type="InterPro" id="IPR036396">
    <property type="entry name" value="Cyt_P450_sf"/>
</dbReference>
<proteinExistence type="inferred from homology"/>
<keyword evidence="6 9" id="KW-0408">Iron</keyword>
<dbReference type="PANTHER" id="PTHR24291:SF189">
    <property type="entry name" value="CYTOCHROME P450 4C3-RELATED"/>
    <property type="match status" value="1"/>
</dbReference>
<protein>
    <submittedName>
        <fullName evidence="10">CYP4V2</fullName>
    </submittedName>
</protein>
<comment type="subcellular location">
    <subcellularLocation>
        <location evidence="2">Endoplasmic reticulum membrane</location>
    </subcellularLocation>
</comment>
<name>A0ABY6LE74_9ARAC</name>
<evidence type="ECO:0000313" key="11">
    <source>
        <dbReference type="Proteomes" id="UP001235939"/>
    </source>
</evidence>
<evidence type="ECO:0000256" key="8">
    <source>
        <dbReference type="ARBA" id="ARBA00023136"/>
    </source>
</evidence>
<dbReference type="Proteomes" id="UP001235939">
    <property type="component" value="Chromosome 15"/>
</dbReference>
<keyword evidence="4 9" id="KW-0349">Heme</keyword>
<dbReference type="Gene3D" id="1.10.630.10">
    <property type="entry name" value="Cytochrome P450"/>
    <property type="match status" value="2"/>
</dbReference>
<dbReference type="PRINTS" id="PR00385">
    <property type="entry name" value="P450"/>
</dbReference>
<evidence type="ECO:0000313" key="10">
    <source>
        <dbReference type="EMBL" id="UYV77990.1"/>
    </source>
</evidence>
<dbReference type="EMBL" id="CP092877">
    <property type="protein sequence ID" value="UYV77990.1"/>
    <property type="molecule type" value="Genomic_DNA"/>
</dbReference>
<dbReference type="PROSITE" id="PS00086">
    <property type="entry name" value="CYTOCHROME_P450"/>
    <property type="match status" value="1"/>
</dbReference>
<evidence type="ECO:0000256" key="2">
    <source>
        <dbReference type="ARBA" id="ARBA00004586"/>
    </source>
</evidence>
<evidence type="ECO:0000256" key="4">
    <source>
        <dbReference type="ARBA" id="ARBA00022617"/>
    </source>
</evidence>
<evidence type="ECO:0000256" key="5">
    <source>
        <dbReference type="ARBA" id="ARBA00022824"/>
    </source>
</evidence>
<comment type="cofactor">
    <cofactor evidence="1">
        <name>heme</name>
        <dbReference type="ChEBI" id="CHEBI:30413"/>
    </cofactor>
</comment>
<dbReference type="InterPro" id="IPR001128">
    <property type="entry name" value="Cyt_P450"/>
</dbReference>
<evidence type="ECO:0000256" key="1">
    <source>
        <dbReference type="ARBA" id="ARBA00001971"/>
    </source>
</evidence>
<organism evidence="10 11">
    <name type="scientific">Cordylochernes scorpioides</name>
    <dbReference type="NCBI Taxonomy" id="51811"/>
    <lineage>
        <taxon>Eukaryota</taxon>
        <taxon>Metazoa</taxon>
        <taxon>Ecdysozoa</taxon>
        <taxon>Arthropoda</taxon>
        <taxon>Chelicerata</taxon>
        <taxon>Arachnida</taxon>
        <taxon>Pseudoscorpiones</taxon>
        <taxon>Cheliferoidea</taxon>
        <taxon>Chernetidae</taxon>
        <taxon>Cordylochernes</taxon>
    </lineage>
</organism>
<keyword evidence="7 9" id="KW-0503">Monooxygenase</keyword>
<dbReference type="Pfam" id="PF00067">
    <property type="entry name" value="p450"/>
    <property type="match status" value="2"/>
</dbReference>
<dbReference type="InterPro" id="IPR002401">
    <property type="entry name" value="Cyt_P450_E_grp-I"/>
</dbReference>
<evidence type="ECO:0000256" key="3">
    <source>
        <dbReference type="ARBA" id="ARBA00010617"/>
    </source>
</evidence>
<evidence type="ECO:0000256" key="7">
    <source>
        <dbReference type="ARBA" id="ARBA00023033"/>
    </source>
</evidence>
<evidence type="ECO:0000256" key="6">
    <source>
        <dbReference type="ARBA" id="ARBA00023004"/>
    </source>
</evidence>
<comment type="similarity">
    <text evidence="3 9">Belongs to the cytochrome P450 family.</text>
</comment>
<keyword evidence="9" id="KW-0560">Oxidoreductase</keyword>
<keyword evidence="9" id="KW-0479">Metal-binding</keyword>
<dbReference type="SUPFAM" id="SSF48264">
    <property type="entry name" value="Cytochrome P450"/>
    <property type="match status" value="1"/>
</dbReference>
<dbReference type="InterPro" id="IPR017972">
    <property type="entry name" value="Cyt_P450_CS"/>
</dbReference>
<dbReference type="PANTHER" id="PTHR24291">
    <property type="entry name" value="CYTOCHROME P450 FAMILY 4"/>
    <property type="match status" value="1"/>
</dbReference>
<gene>
    <name evidence="10" type="ORF">LAZ67_15003131</name>
</gene>
<accession>A0ABY6LE74</accession>
<evidence type="ECO:0000256" key="9">
    <source>
        <dbReference type="RuleBase" id="RU000461"/>
    </source>
</evidence>
<sequence>MIMPAFNLKHLEEFVPAFDSHASTLINKFYKLCHEDYVSILPPVTLCTLDIIAGIGCGRECHGDPARCPTWQGDSVRPFHQAVIRQRKEEILQRKDEDTEDSTRLLLDLLLHFHIHEKSLTEDDIREEVDTFMFATDVDVQGHDTSALGIGWALYNIGLYPEIQARLHEEIDAIFQGDLLRPVTPEDVKEMKYLECVLKVNVPSCVTPVSNLLMSRSPNDSTQLFPSSAASQTASCKSRHIEREREREYIFTRCITHVVPGHGGYTLPKGCTCFLFTYMLHRNPEVYPEPEKFDPDRFLPENCLSRHPFAYLPFSAGPRNCLGQKFAMLEMKTVVANILRNFTWETLDPPDRIHLVAELVLRPVEELRLRMRPRQTPPS</sequence>